<evidence type="ECO:0000259" key="2">
    <source>
        <dbReference type="Pfam" id="PF06713"/>
    </source>
</evidence>
<feature type="transmembrane region" description="Helical" evidence="1">
    <location>
        <begin position="12"/>
        <end position="32"/>
    </location>
</feature>
<comment type="caution">
    <text evidence="3">The sequence shown here is derived from an EMBL/GenBank/DDBJ whole genome shotgun (WGS) entry which is preliminary data.</text>
</comment>
<feature type="transmembrane region" description="Helical" evidence="1">
    <location>
        <begin position="38"/>
        <end position="55"/>
    </location>
</feature>
<keyword evidence="1" id="KW-0472">Membrane</keyword>
<sequence length="131" mass="14341">MKVFQSRVDTWLVAIIVGAELFCLWMCTQLFAAGAYPAALGLLLFGVGLPLWMLLSTRYVVDDDTLAVRCGPFRWRVPLGSIEAVRETHNPVSSPALSLDRLEISYMNGKSVIVSPADKRGFCAAIHCPVA</sequence>
<dbReference type="Proteomes" id="UP000298050">
    <property type="component" value="Unassembled WGS sequence"/>
</dbReference>
<dbReference type="EMBL" id="SRLE01000007">
    <property type="protein sequence ID" value="TGD73511.1"/>
    <property type="molecule type" value="Genomic_DNA"/>
</dbReference>
<reference evidence="3 4" key="1">
    <citation type="submission" date="2019-04" db="EMBL/GenBank/DDBJ databases">
        <title>Taxonomy of novel Haliea sp. from mangrove soil of West Coast of India.</title>
        <authorList>
            <person name="Verma A."/>
            <person name="Kumar P."/>
            <person name="Krishnamurthi S."/>
        </authorList>
    </citation>
    <scope>NUCLEOTIDE SEQUENCE [LARGE SCALE GENOMIC DNA]</scope>
    <source>
        <strain evidence="3 4">SAOS-164</strain>
    </source>
</reference>
<evidence type="ECO:0000256" key="1">
    <source>
        <dbReference type="SAM" id="Phobius"/>
    </source>
</evidence>
<keyword evidence="4" id="KW-1185">Reference proteome</keyword>
<evidence type="ECO:0000313" key="3">
    <source>
        <dbReference type="EMBL" id="TGD73511.1"/>
    </source>
</evidence>
<proteinExistence type="predicted"/>
<dbReference type="AlphaFoldDB" id="A0A4Z0M1U6"/>
<protein>
    <recommendedName>
        <fullName evidence="2">Uncharacterized protein YyaB-like PH domain-containing protein</fullName>
    </recommendedName>
</protein>
<name>A0A4Z0M1U6_9GAMM</name>
<keyword evidence="1" id="KW-1133">Transmembrane helix</keyword>
<accession>A0A4Z0M1U6</accession>
<feature type="domain" description="Uncharacterized protein YyaB-like PH" evidence="2">
    <location>
        <begin position="57"/>
        <end position="126"/>
    </location>
</feature>
<organism evidence="3 4">
    <name type="scientific">Mangrovimicrobium sediminis</name>
    <dbReference type="NCBI Taxonomy" id="2562682"/>
    <lineage>
        <taxon>Bacteria</taxon>
        <taxon>Pseudomonadati</taxon>
        <taxon>Pseudomonadota</taxon>
        <taxon>Gammaproteobacteria</taxon>
        <taxon>Cellvibrionales</taxon>
        <taxon>Halieaceae</taxon>
        <taxon>Mangrovimicrobium</taxon>
    </lineage>
</organism>
<dbReference type="Pfam" id="PF06713">
    <property type="entry name" value="bPH_4"/>
    <property type="match status" value="1"/>
</dbReference>
<keyword evidence="1" id="KW-0812">Transmembrane</keyword>
<dbReference type="RefSeq" id="WP_240725161.1">
    <property type="nucleotide sequence ID" value="NZ_SRLE01000007.1"/>
</dbReference>
<dbReference type="InterPro" id="IPR009589">
    <property type="entry name" value="PH_YyaB-like"/>
</dbReference>
<dbReference type="GO" id="GO:0030153">
    <property type="term" value="P:bacteriocin immunity"/>
    <property type="evidence" value="ECO:0007669"/>
    <property type="project" value="InterPro"/>
</dbReference>
<gene>
    <name evidence="3" type="ORF">E4634_10805</name>
</gene>
<evidence type="ECO:0000313" key="4">
    <source>
        <dbReference type="Proteomes" id="UP000298050"/>
    </source>
</evidence>